<dbReference type="InterPro" id="IPR036770">
    <property type="entry name" value="Ankyrin_rpt-contain_sf"/>
</dbReference>
<dbReference type="EMBL" id="HBGD01003339">
    <property type="protein sequence ID" value="CAD9079527.1"/>
    <property type="molecule type" value="Transcribed_RNA"/>
</dbReference>
<evidence type="ECO:0000256" key="1">
    <source>
        <dbReference type="ARBA" id="ARBA00022737"/>
    </source>
</evidence>
<organism evidence="5">
    <name type="scientific">Percolomonas cosmopolitus</name>
    <dbReference type="NCBI Taxonomy" id="63605"/>
    <lineage>
        <taxon>Eukaryota</taxon>
        <taxon>Discoba</taxon>
        <taxon>Heterolobosea</taxon>
        <taxon>Tetramitia</taxon>
        <taxon>Eutetramitia</taxon>
        <taxon>Percolomonadidae</taxon>
        <taxon>Percolomonas</taxon>
    </lineage>
</organism>
<feature type="region of interest" description="Disordered" evidence="4">
    <location>
        <begin position="757"/>
        <end position="778"/>
    </location>
</feature>
<dbReference type="SUPFAM" id="SSF48403">
    <property type="entry name" value="Ankyrin repeat"/>
    <property type="match status" value="1"/>
</dbReference>
<name>A0A7S1PG23_9EUKA</name>
<keyword evidence="1" id="KW-0677">Repeat</keyword>
<evidence type="ECO:0000256" key="2">
    <source>
        <dbReference type="ARBA" id="ARBA00023043"/>
    </source>
</evidence>
<gene>
    <name evidence="5" type="ORF">PCOS0759_LOCUS2761</name>
</gene>
<evidence type="ECO:0000313" key="5">
    <source>
        <dbReference type="EMBL" id="CAD9079527.1"/>
    </source>
</evidence>
<dbReference type="Pfam" id="PF12796">
    <property type="entry name" value="Ank_2"/>
    <property type="match status" value="1"/>
</dbReference>
<dbReference type="SMART" id="SM00248">
    <property type="entry name" value="ANK"/>
    <property type="match status" value="2"/>
</dbReference>
<accession>A0A7S1PG23</accession>
<feature type="region of interest" description="Disordered" evidence="4">
    <location>
        <begin position="372"/>
        <end position="504"/>
    </location>
</feature>
<dbReference type="Gene3D" id="1.25.40.20">
    <property type="entry name" value="Ankyrin repeat-containing domain"/>
    <property type="match status" value="1"/>
</dbReference>
<dbReference type="PROSITE" id="PS50088">
    <property type="entry name" value="ANK_REPEAT"/>
    <property type="match status" value="1"/>
</dbReference>
<feature type="compositionally biased region" description="Low complexity" evidence="4">
    <location>
        <begin position="338"/>
        <end position="349"/>
    </location>
</feature>
<proteinExistence type="predicted"/>
<feature type="compositionally biased region" description="Basic and acidic residues" evidence="4">
    <location>
        <begin position="815"/>
        <end position="828"/>
    </location>
</feature>
<feature type="region of interest" description="Disordered" evidence="4">
    <location>
        <begin position="134"/>
        <end position="165"/>
    </location>
</feature>
<reference evidence="5" key="1">
    <citation type="submission" date="2021-01" db="EMBL/GenBank/DDBJ databases">
        <authorList>
            <person name="Corre E."/>
            <person name="Pelletier E."/>
            <person name="Niang G."/>
            <person name="Scheremetjew M."/>
            <person name="Finn R."/>
            <person name="Kale V."/>
            <person name="Holt S."/>
            <person name="Cochrane G."/>
            <person name="Meng A."/>
            <person name="Brown T."/>
            <person name="Cohen L."/>
        </authorList>
    </citation>
    <scope>NUCLEOTIDE SEQUENCE</scope>
    <source>
        <strain evidence="5">WS</strain>
    </source>
</reference>
<feature type="region of interest" description="Disordered" evidence="4">
    <location>
        <begin position="287"/>
        <end position="349"/>
    </location>
</feature>
<feature type="compositionally biased region" description="Polar residues" evidence="4">
    <location>
        <begin position="287"/>
        <end position="314"/>
    </location>
</feature>
<sequence>MTITAQLPSLQRIDNNLSYSRNALWYQISPQQPAFQAHAPLPHIHKVELSQKQAMRRDDDNIRVSSGVKYQLRFRGVNLEHVNLCEARLGRLSSASESHDTGVPPPDSDIHWMSFESTRPIEFFEVGHSSSFGSSAGNGTASNVSSPTSQKDSPISTFSDQSSSNGSQQAMKVAFSLKKFSQIKKIDKTLPPAKKITFVLSVRFASWPGEARVFFKFSTRSKAESSKEWKLEKVLDSEQHPNLIQLIEPQGGGMVSSPMSTSSAGSAHTLNTHFMHDNGSLSNGMNSSTATHQMSHFGGSNTKNGMMSNLTPHSMSMDDGVDPQQHSHAGNGFHPNFMSSTNSSTMMSSQNGSYYLAQQQARQFYFSNPGLFGMTPQQQQQQQPNSLGLGVPFANNAQGGIDGGHPLLMQNPQQQQQQMHDMTALQQDQRKMQQQQQPKAFSQGSHNPVRAQKSGTESRKRSRETFSPSAVDGLLQRSAKKKSLENQLDSLSREEGPANKVHPVSGVGRFYSLKAPVFIYFGSAAGRVECITPNEISLLVPSHEPTPKPVNVTVQNADRVPITSFAQYRFLEEQKDDDSSDINSITNVHQNRQSDFEDNLFFRDFDLDLPMESIFGSAQIDGNLGGVDSLGQSLLHRAASEGHSRLVLRLLIEGYNPLHQDNIGRTAFHVASARGSTDCAKILLSFAGIDLYFVEDAYSMNGIDLAMSCNQRKLIECLQQWALNRNAQMKYFDDVEQFCNEYAELKDKTPWNYNRSSELIVPQTRAPTQQQQPEDDRMRTLERQNQQLREQLEMSEKKTVFMEMRMKHRFISRLRTESEERRTSRDLEASTPEVVSEEEFAPLPEMEMELLANAQPEPEPENPSPEEQ</sequence>
<evidence type="ECO:0000256" key="4">
    <source>
        <dbReference type="SAM" id="MobiDB-lite"/>
    </source>
</evidence>
<dbReference type="AlphaFoldDB" id="A0A7S1PG23"/>
<dbReference type="PANTHER" id="PTHR24126">
    <property type="entry name" value="ANKYRIN REPEAT, PH AND SEC7 DOMAIN CONTAINING PROTEIN SECG-RELATED"/>
    <property type="match status" value="1"/>
</dbReference>
<feature type="region of interest" description="Disordered" evidence="4">
    <location>
        <begin position="815"/>
        <end position="868"/>
    </location>
</feature>
<feature type="compositionally biased region" description="Low complexity" evidence="4">
    <location>
        <begin position="762"/>
        <end position="772"/>
    </location>
</feature>
<evidence type="ECO:0000256" key="3">
    <source>
        <dbReference type="PROSITE-ProRule" id="PRU00023"/>
    </source>
</evidence>
<feature type="compositionally biased region" description="Acidic residues" evidence="4">
    <location>
        <begin position="858"/>
        <end position="868"/>
    </location>
</feature>
<feature type="repeat" description="ANK" evidence="3">
    <location>
        <begin position="630"/>
        <end position="662"/>
    </location>
</feature>
<dbReference type="InterPro" id="IPR002110">
    <property type="entry name" value="Ankyrin_rpt"/>
</dbReference>
<protein>
    <submittedName>
        <fullName evidence="5">Uncharacterized protein</fullName>
    </submittedName>
</protein>
<keyword evidence="2 3" id="KW-0040">ANK repeat</keyword>
<dbReference type="PANTHER" id="PTHR24126:SF14">
    <property type="entry name" value="ANK_REP_REGION DOMAIN-CONTAINING PROTEIN"/>
    <property type="match status" value="1"/>
</dbReference>
<feature type="compositionally biased region" description="Low complexity" evidence="4">
    <location>
        <begin position="407"/>
        <end position="437"/>
    </location>
</feature>